<dbReference type="InterPro" id="IPR029063">
    <property type="entry name" value="SAM-dependent_MTases_sf"/>
</dbReference>
<accession>A0A1K2HYZ9</accession>
<dbReference type="SUPFAM" id="SSF53335">
    <property type="entry name" value="S-adenosyl-L-methionine-dependent methyltransferases"/>
    <property type="match status" value="1"/>
</dbReference>
<dbReference type="EMBL" id="FPKU01000002">
    <property type="protein sequence ID" value="SFZ85241.1"/>
    <property type="molecule type" value="Genomic_DNA"/>
</dbReference>
<keyword evidence="1" id="KW-0489">Methyltransferase</keyword>
<dbReference type="GO" id="GO:0032259">
    <property type="term" value="P:methylation"/>
    <property type="evidence" value="ECO:0007669"/>
    <property type="project" value="UniProtKB-KW"/>
</dbReference>
<name>A0A1K2HYZ9_9HYPH</name>
<evidence type="ECO:0000313" key="4">
    <source>
        <dbReference type="Proteomes" id="UP000183447"/>
    </source>
</evidence>
<dbReference type="AlphaFoldDB" id="A0A1K2HYZ9"/>
<organism evidence="3 4">
    <name type="scientific">Devosia enhydra</name>
    <dbReference type="NCBI Taxonomy" id="665118"/>
    <lineage>
        <taxon>Bacteria</taxon>
        <taxon>Pseudomonadati</taxon>
        <taxon>Pseudomonadota</taxon>
        <taxon>Alphaproteobacteria</taxon>
        <taxon>Hyphomicrobiales</taxon>
        <taxon>Devosiaceae</taxon>
        <taxon>Devosia</taxon>
    </lineage>
</organism>
<dbReference type="Pfam" id="PF06325">
    <property type="entry name" value="PrmA"/>
    <property type="match status" value="1"/>
</dbReference>
<keyword evidence="4" id="KW-1185">Reference proteome</keyword>
<gene>
    <name evidence="3" type="ORF">SAMN02983003_2464</name>
</gene>
<dbReference type="PANTHER" id="PTHR43648:SF1">
    <property type="entry name" value="ELECTRON TRANSFER FLAVOPROTEIN BETA SUBUNIT LYSINE METHYLTRANSFERASE"/>
    <property type="match status" value="1"/>
</dbReference>
<dbReference type="Proteomes" id="UP000183447">
    <property type="component" value="Unassembled WGS sequence"/>
</dbReference>
<dbReference type="OrthoDB" id="9794615at2"/>
<proteinExistence type="predicted"/>
<sequence>MAPSISDAEKARAARIAGRLPLGPVPAVPGLLLHLATPQSRLSDLLGPGGQTPYWAYLWAGGLALAAHILAHPETVADRDVVDFGAGSGLVGLVAARAGAASVTAIEPDVLARAAIALNAAANNARLRIVPPADWVPEPGSLILAGDVFYAPAVARQSLATLRRAAHAGADILIGDPGRRDLPLNHLTPVAAYPVPDFGSGNTLVEATLYRLGGRLPS</sequence>
<protein>
    <submittedName>
        <fullName evidence="3">Predicted nicotinamide N-methyase</fullName>
    </submittedName>
</protein>
<dbReference type="Gene3D" id="3.40.50.150">
    <property type="entry name" value="Vaccinia Virus protein VP39"/>
    <property type="match status" value="1"/>
</dbReference>
<dbReference type="PANTHER" id="PTHR43648">
    <property type="entry name" value="ELECTRON TRANSFER FLAVOPROTEIN BETA SUBUNIT LYSINE METHYLTRANSFERASE"/>
    <property type="match status" value="1"/>
</dbReference>
<reference evidence="3 4" key="1">
    <citation type="submission" date="2016-11" db="EMBL/GenBank/DDBJ databases">
        <authorList>
            <person name="Jaros S."/>
            <person name="Januszkiewicz K."/>
            <person name="Wedrychowicz H."/>
        </authorList>
    </citation>
    <scope>NUCLEOTIDE SEQUENCE [LARGE SCALE GENOMIC DNA]</scope>
    <source>
        <strain evidence="3 4">ATCC 23634</strain>
    </source>
</reference>
<evidence type="ECO:0000256" key="2">
    <source>
        <dbReference type="ARBA" id="ARBA00022679"/>
    </source>
</evidence>
<dbReference type="GO" id="GO:0016279">
    <property type="term" value="F:protein-lysine N-methyltransferase activity"/>
    <property type="evidence" value="ECO:0007669"/>
    <property type="project" value="TreeGrafter"/>
</dbReference>
<keyword evidence="2" id="KW-0808">Transferase</keyword>
<evidence type="ECO:0000256" key="1">
    <source>
        <dbReference type="ARBA" id="ARBA00022603"/>
    </source>
</evidence>
<evidence type="ECO:0000313" key="3">
    <source>
        <dbReference type="EMBL" id="SFZ85241.1"/>
    </source>
</evidence>
<dbReference type="STRING" id="665118.SAMN02983003_2464"/>
<dbReference type="InterPro" id="IPR050078">
    <property type="entry name" value="Ribosomal_L11_MeTrfase_PrmA"/>
</dbReference>
<dbReference type="RefSeq" id="WP_072343321.1">
    <property type="nucleotide sequence ID" value="NZ_FPKU01000002.1"/>
</dbReference>